<dbReference type="GO" id="GO:0005634">
    <property type="term" value="C:nucleus"/>
    <property type="evidence" value="ECO:0007669"/>
    <property type="project" value="TreeGrafter"/>
</dbReference>
<dbReference type="Proteomes" id="UP000886523">
    <property type="component" value="Unassembled WGS sequence"/>
</dbReference>
<dbReference type="GO" id="GO:0034515">
    <property type="term" value="C:proteasome storage granule"/>
    <property type="evidence" value="ECO:0007669"/>
    <property type="project" value="TreeGrafter"/>
</dbReference>
<dbReference type="GO" id="GO:0042176">
    <property type="term" value="P:regulation of protein catabolic process"/>
    <property type="evidence" value="ECO:0007669"/>
    <property type="project" value="UniProtKB-UniRule"/>
</dbReference>
<gene>
    <name evidence="10" type="ORF">BS47DRAFT_1314316</name>
</gene>
<dbReference type="InterPro" id="IPR016642">
    <property type="entry name" value="26S_Psome_Rpn2"/>
</dbReference>
<dbReference type="InterPro" id="IPR040623">
    <property type="entry name" value="RPN2_C"/>
</dbReference>
<evidence type="ECO:0000256" key="5">
    <source>
        <dbReference type="ARBA" id="ARBA00022942"/>
    </source>
</evidence>
<comment type="caution">
    <text evidence="10">The sequence shown here is derived from an EMBL/GenBank/DDBJ whole genome shotgun (WGS) entry which is preliminary data.</text>
</comment>
<dbReference type="PANTHER" id="PTHR10943">
    <property type="entry name" value="26S PROTEASOME NON-ATPASE REGULATORY SUBUNIT"/>
    <property type="match status" value="1"/>
</dbReference>
<feature type="region of interest" description="Disordered" evidence="7">
    <location>
        <begin position="826"/>
        <end position="895"/>
    </location>
</feature>
<dbReference type="InterPro" id="IPR011989">
    <property type="entry name" value="ARM-like"/>
</dbReference>
<protein>
    <recommendedName>
        <fullName evidence="3 6">26S proteasome regulatory subunit RPN2</fullName>
    </recommendedName>
</protein>
<dbReference type="OrthoDB" id="261572at2759"/>
<comment type="similarity">
    <text evidence="2 6">Belongs to the proteasome subunit S1 family.</text>
</comment>
<dbReference type="PIRSF" id="PIRSF015947">
    <property type="entry name" value="26S_Psome_Rpn2"/>
    <property type="match status" value="1"/>
</dbReference>
<evidence type="ECO:0000256" key="7">
    <source>
        <dbReference type="SAM" id="MobiDB-lite"/>
    </source>
</evidence>
<evidence type="ECO:0000256" key="4">
    <source>
        <dbReference type="ARBA" id="ARBA00022737"/>
    </source>
</evidence>
<dbReference type="PANTHER" id="PTHR10943:SF2">
    <property type="entry name" value="26S PROTEASOME NON-ATPASE REGULATORY SUBUNIT 1"/>
    <property type="match status" value="1"/>
</dbReference>
<feature type="domain" description="26S proteasome non-ATPase regulatory subunit 1/RPN2 N-terminal" evidence="9">
    <location>
        <begin position="7"/>
        <end position="329"/>
    </location>
</feature>
<evidence type="ECO:0000313" key="10">
    <source>
        <dbReference type="EMBL" id="KAF9517584.1"/>
    </source>
</evidence>
<dbReference type="Gene3D" id="1.25.10.10">
    <property type="entry name" value="Leucine-rich Repeat Variant"/>
    <property type="match status" value="1"/>
</dbReference>
<dbReference type="Pfam" id="PF18004">
    <property type="entry name" value="RPN2_C"/>
    <property type="match status" value="1"/>
</dbReference>
<name>A0A9P6E016_9AGAM</name>
<dbReference type="InterPro" id="IPR002015">
    <property type="entry name" value="Proteasome/cyclosome_rpt"/>
</dbReference>
<proteinExistence type="inferred from homology"/>
<dbReference type="GO" id="GO:0008540">
    <property type="term" value="C:proteasome regulatory particle, base subcomplex"/>
    <property type="evidence" value="ECO:0007669"/>
    <property type="project" value="UniProtKB-UniRule"/>
</dbReference>
<dbReference type="SUPFAM" id="SSF48371">
    <property type="entry name" value="ARM repeat"/>
    <property type="match status" value="1"/>
</dbReference>
<feature type="compositionally biased region" description="Basic and acidic residues" evidence="7">
    <location>
        <begin position="828"/>
        <end position="865"/>
    </location>
</feature>
<keyword evidence="11" id="KW-1185">Reference proteome</keyword>
<feature type="domain" description="26S proteasome regulatory subunit RPN2 C-terminal" evidence="8">
    <location>
        <begin position="774"/>
        <end position="934"/>
    </location>
</feature>
<keyword evidence="4" id="KW-0677">Repeat</keyword>
<dbReference type="Pfam" id="PF01851">
    <property type="entry name" value="PC_rep"/>
    <property type="match status" value="2"/>
</dbReference>
<evidence type="ECO:0000259" key="8">
    <source>
        <dbReference type="Pfam" id="PF18004"/>
    </source>
</evidence>
<evidence type="ECO:0000256" key="1">
    <source>
        <dbReference type="ARBA" id="ARBA00002187"/>
    </source>
</evidence>
<evidence type="ECO:0000259" key="9">
    <source>
        <dbReference type="Pfam" id="PF21505"/>
    </source>
</evidence>
<evidence type="ECO:0000313" key="11">
    <source>
        <dbReference type="Proteomes" id="UP000886523"/>
    </source>
</evidence>
<comment type="function">
    <text evidence="1 6">Acts as a regulatory subunit of the 26S proteasome which is involved in the ATP-dependent degradation of ubiquitinated proteins.</text>
</comment>
<dbReference type="InterPro" id="IPR048570">
    <property type="entry name" value="PSMD1_RPN2_N"/>
</dbReference>
<accession>A0A9P6E016</accession>
<evidence type="ECO:0000256" key="6">
    <source>
        <dbReference type="PIRNR" id="PIRNR015947"/>
    </source>
</evidence>
<dbReference type="Pfam" id="PF13646">
    <property type="entry name" value="HEAT_2"/>
    <property type="match status" value="1"/>
</dbReference>
<feature type="compositionally biased region" description="Polar residues" evidence="7">
    <location>
        <begin position="939"/>
        <end position="950"/>
    </location>
</feature>
<sequence length="1034" mass="110793">MAPRVQTSAAGVLALLSDPDPQLQQYALAQLNALVPQFWAEISESVTAIETLYENEALPKNARGLAALVASKVYYYLAEYDEALSFALGAGTSFEQERLNPGAEEYVETVVSKAIDRYIQVRATEESGKSQGKIDPRLVNIIEGIFKKCLEDGEYKQALGIALESARLDIITRIFDLTKDTEILSYVMEAVLDTGFTLSFRNKVLHHILPLFPPLTARAPHIHSLTRLHVTLSLPSITIPILVSLVDGGLQGKREQFAISYQIAFDLVEGGTQDFLEAVRSGLPQHSTVETSEVPAANPSASRVYDRLRSILGGETSIHLFSDFLERNNHADQLILKDTKEALDSRSSIFHSALTFANAFMHAGTNSDEFLRNNLDWLGRASNWSKFTATAALGVIHKGNIRNGTALLQPYLPQPDGASTAGSSPYSEGGALYALGLIHASRGREVLGQLRATLRDVPGEIVQHGAALGVGIAGMASQDKDAYDDLKQALYTDSAIAGEAAGYSMGLVMLGSGSAEVIDEMLQYAHETHHEKIIRGLAVGIAFICYGTQEQANATIDRLLSEKDPILRYGGIYTLALAYAGTSDNAAVEKLLHIAVSDTSDDVRRAAVTSLAFLLFKNPSQVPRMVQLLSESYNPHVRCGATLALGISCAGTGSQDAIDLLEPMIKDPVDFVRQGAFISLAMILVQQSDVSPSLSPTRALFAKIIADKHEDPMARFGAALAQGFLDAGGRNVTISLQSRAGSKSMSAIVGMTLFAQFWYWYPLAHCASLAFAPTVIVGVTEELKTPTFTFVSDARPSLFAYPSPMKPPAEKAVEKVATAILSTTAKAKAREKTKEKEKAAAESDSMETDKPAARVSEDVEMKEDGPTAPTTGAESSTEDTTVSLSMSASAAKREREKKLIEPTFEILQNFSRVTPSQLAHIAFPPENRFQPVRAVASHSTTARNASGNSRGHTKKADRHAGGGGILVLVDTKPEEGEPQWVLALADSAAAAASASASTAAGLDGPAPIGANATADNGIMVEPPAPFEYPFGDDV</sequence>
<feature type="region of interest" description="Disordered" evidence="7">
    <location>
        <begin position="939"/>
        <end position="960"/>
    </location>
</feature>
<organism evidence="10 11">
    <name type="scientific">Hydnum rufescens UP504</name>
    <dbReference type="NCBI Taxonomy" id="1448309"/>
    <lineage>
        <taxon>Eukaryota</taxon>
        <taxon>Fungi</taxon>
        <taxon>Dikarya</taxon>
        <taxon>Basidiomycota</taxon>
        <taxon>Agaricomycotina</taxon>
        <taxon>Agaricomycetes</taxon>
        <taxon>Cantharellales</taxon>
        <taxon>Hydnaceae</taxon>
        <taxon>Hydnum</taxon>
    </lineage>
</organism>
<keyword evidence="5 6" id="KW-0647">Proteasome</keyword>
<dbReference type="Pfam" id="PF21505">
    <property type="entry name" value="RPN2_N"/>
    <property type="match status" value="1"/>
</dbReference>
<dbReference type="InterPro" id="IPR016024">
    <property type="entry name" value="ARM-type_fold"/>
</dbReference>
<dbReference type="FunFam" id="1.25.10.10:FF:000017">
    <property type="entry name" value="26S proteasome non-ATPase regulatory subunit 1"/>
    <property type="match status" value="1"/>
</dbReference>
<evidence type="ECO:0000256" key="3">
    <source>
        <dbReference type="ARBA" id="ARBA00015684"/>
    </source>
</evidence>
<dbReference type="EMBL" id="MU128931">
    <property type="protein sequence ID" value="KAF9517584.1"/>
    <property type="molecule type" value="Genomic_DNA"/>
</dbReference>
<feature type="compositionally biased region" description="Polar residues" evidence="7">
    <location>
        <begin position="868"/>
        <end position="888"/>
    </location>
</feature>
<dbReference type="GO" id="GO:0030234">
    <property type="term" value="F:enzyme regulator activity"/>
    <property type="evidence" value="ECO:0007669"/>
    <property type="project" value="UniProtKB-UniRule"/>
</dbReference>
<evidence type="ECO:0000256" key="2">
    <source>
        <dbReference type="ARBA" id="ARBA00006308"/>
    </source>
</evidence>
<dbReference type="AlphaFoldDB" id="A0A9P6E016"/>
<dbReference type="GO" id="GO:0043161">
    <property type="term" value="P:proteasome-mediated ubiquitin-dependent protein catabolic process"/>
    <property type="evidence" value="ECO:0007669"/>
    <property type="project" value="TreeGrafter"/>
</dbReference>
<feature type="region of interest" description="Disordered" evidence="7">
    <location>
        <begin position="998"/>
        <end position="1034"/>
    </location>
</feature>
<reference evidence="10" key="1">
    <citation type="journal article" date="2020" name="Nat. Commun.">
        <title>Large-scale genome sequencing of mycorrhizal fungi provides insights into the early evolution of symbiotic traits.</title>
        <authorList>
            <person name="Miyauchi S."/>
            <person name="Kiss E."/>
            <person name="Kuo A."/>
            <person name="Drula E."/>
            <person name="Kohler A."/>
            <person name="Sanchez-Garcia M."/>
            <person name="Morin E."/>
            <person name="Andreopoulos B."/>
            <person name="Barry K.W."/>
            <person name="Bonito G."/>
            <person name="Buee M."/>
            <person name="Carver A."/>
            <person name="Chen C."/>
            <person name="Cichocki N."/>
            <person name="Clum A."/>
            <person name="Culley D."/>
            <person name="Crous P.W."/>
            <person name="Fauchery L."/>
            <person name="Girlanda M."/>
            <person name="Hayes R.D."/>
            <person name="Keri Z."/>
            <person name="LaButti K."/>
            <person name="Lipzen A."/>
            <person name="Lombard V."/>
            <person name="Magnuson J."/>
            <person name="Maillard F."/>
            <person name="Murat C."/>
            <person name="Nolan M."/>
            <person name="Ohm R.A."/>
            <person name="Pangilinan J."/>
            <person name="Pereira M.F."/>
            <person name="Perotto S."/>
            <person name="Peter M."/>
            <person name="Pfister S."/>
            <person name="Riley R."/>
            <person name="Sitrit Y."/>
            <person name="Stielow J.B."/>
            <person name="Szollosi G."/>
            <person name="Zifcakova L."/>
            <person name="Stursova M."/>
            <person name="Spatafora J.W."/>
            <person name="Tedersoo L."/>
            <person name="Vaario L.M."/>
            <person name="Yamada A."/>
            <person name="Yan M."/>
            <person name="Wang P."/>
            <person name="Xu J."/>
            <person name="Bruns T."/>
            <person name="Baldrian P."/>
            <person name="Vilgalys R."/>
            <person name="Dunand C."/>
            <person name="Henrissat B."/>
            <person name="Grigoriev I.V."/>
            <person name="Hibbett D."/>
            <person name="Nagy L.G."/>
            <person name="Martin F.M."/>
        </authorList>
    </citation>
    <scope>NUCLEOTIDE SEQUENCE</scope>
    <source>
        <strain evidence="10">UP504</strain>
    </source>
</reference>